<proteinExistence type="predicted"/>
<dbReference type="EMBL" id="CAEZSR010000012">
    <property type="protein sequence ID" value="CAB4544889.1"/>
    <property type="molecule type" value="Genomic_DNA"/>
</dbReference>
<feature type="region of interest" description="Disordered" evidence="1">
    <location>
        <begin position="160"/>
        <end position="188"/>
    </location>
</feature>
<name>A0A6J6C2X4_9ZZZZ</name>
<feature type="transmembrane region" description="Helical" evidence="2">
    <location>
        <begin position="7"/>
        <end position="25"/>
    </location>
</feature>
<sequence length="188" mass="20241">MTRRRVRLAVLVGGWAAAVGVFGVLQMRPAVTVIAAIVVAVAASLWWVLDVSDVAARTDWRATADTSGSAAGSDARVSALRRQILDARIFVDDTSLSRALVSLVDDVLQRRGIDRSREPERAAVLLGPQLGSFIADPSDRALLGDPRRLDLVVRRLEQLSADAPEPPIAHDRRPAGPPAAHPAPKERR</sequence>
<keyword evidence="2" id="KW-1133">Transmembrane helix</keyword>
<evidence type="ECO:0000256" key="2">
    <source>
        <dbReference type="SAM" id="Phobius"/>
    </source>
</evidence>
<keyword evidence="2" id="KW-0812">Transmembrane</keyword>
<dbReference type="AlphaFoldDB" id="A0A6J6C2X4"/>
<reference evidence="3" key="1">
    <citation type="submission" date="2020-05" db="EMBL/GenBank/DDBJ databases">
        <authorList>
            <person name="Chiriac C."/>
            <person name="Salcher M."/>
            <person name="Ghai R."/>
            <person name="Kavagutti S V."/>
        </authorList>
    </citation>
    <scope>NUCLEOTIDE SEQUENCE</scope>
</reference>
<gene>
    <name evidence="3" type="ORF">UFOPK1493_00579</name>
</gene>
<accession>A0A6J6C2X4</accession>
<evidence type="ECO:0000313" key="3">
    <source>
        <dbReference type="EMBL" id="CAB4544889.1"/>
    </source>
</evidence>
<feature type="transmembrane region" description="Helical" evidence="2">
    <location>
        <begin position="31"/>
        <end position="49"/>
    </location>
</feature>
<evidence type="ECO:0000256" key="1">
    <source>
        <dbReference type="SAM" id="MobiDB-lite"/>
    </source>
</evidence>
<organism evidence="3">
    <name type="scientific">freshwater metagenome</name>
    <dbReference type="NCBI Taxonomy" id="449393"/>
    <lineage>
        <taxon>unclassified sequences</taxon>
        <taxon>metagenomes</taxon>
        <taxon>ecological metagenomes</taxon>
    </lineage>
</organism>
<keyword evidence="2" id="KW-0472">Membrane</keyword>
<protein>
    <submittedName>
        <fullName evidence="3">Unannotated protein</fullName>
    </submittedName>
</protein>